<dbReference type="InterPro" id="IPR006665">
    <property type="entry name" value="OmpA-like"/>
</dbReference>
<keyword evidence="3" id="KW-0732">Signal</keyword>
<feature type="chain" id="PRO_5047006930" description="OmpA-like domain-containing protein" evidence="3">
    <location>
        <begin position="28"/>
        <end position="582"/>
    </location>
</feature>
<dbReference type="RefSeq" id="WP_259552692.1">
    <property type="nucleotide sequence ID" value="NZ_BAABHW010000005.1"/>
</dbReference>
<evidence type="ECO:0000313" key="6">
    <source>
        <dbReference type="Proteomes" id="UP001499910"/>
    </source>
</evidence>
<accession>A0ABP9LLH5</accession>
<dbReference type="Gene3D" id="3.30.1330.60">
    <property type="entry name" value="OmpA-like domain"/>
    <property type="match status" value="1"/>
</dbReference>
<protein>
    <recommendedName>
        <fullName evidence="4">OmpA-like domain-containing protein</fullName>
    </recommendedName>
</protein>
<dbReference type="InterPro" id="IPR050330">
    <property type="entry name" value="Bact_OuterMem_StrucFunc"/>
</dbReference>
<comment type="caution">
    <text evidence="5">The sequence shown here is derived from an EMBL/GenBank/DDBJ whole genome shotgun (WGS) entry which is preliminary data.</text>
</comment>
<gene>
    <name evidence="5" type="ORF">GCM10023209_30510</name>
</gene>
<feature type="compositionally biased region" description="Acidic residues" evidence="2">
    <location>
        <begin position="197"/>
        <end position="213"/>
    </location>
</feature>
<evidence type="ECO:0000256" key="1">
    <source>
        <dbReference type="PROSITE-ProRule" id="PRU00473"/>
    </source>
</evidence>
<proteinExistence type="predicted"/>
<dbReference type="Pfam" id="PF00691">
    <property type="entry name" value="OmpA"/>
    <property type="match status" value="1"/>
</dbReference>
<evidence type="ECO:0000256" key="3">
    <source>
        <dbReference type="SAM" id="SignalP"/>
    </source>
</evidence>
<feature type="compositionally biased region" description="Low complexity" evidence="2">
    <location>
        <begin position="222"/>
        <end position="238"/>
    </location>
</feature>
<feature type="compositionally biased region" description="Basic and acidic residues" evidence="2">
    <location>
        <begin position="122"/>
        <end position="133"/>
    </location>
</feature>
<dbReference type="InterPro" id="IPR036737">
    <property type="entry name" value="OmpA-like_sf"/>
</dbReference>
<evidence type="ECO:0000259" key="4">
    <source>
        <dbReference type="PROSITE" id="PS51123"/>
    </source>
</evidence>
<feature type="compositionally biased region" description="Low complexity" evidence="2">
    <location>
        <begin position="266"/>
        <end position="280"/>
    </location>
</feature>
<reference evidence="6" key="1">
    <citation type="journal article" date="2019" name="Int. J. Syst. Evol. Microbiol.">
        <title>The Global Catalogue of Microorganisms (GCM) 10K type strain sequencing project: providing services to taxonomists for standard genome sequencing and annotation.</title>
        <authorList>
            <consortium name="The Broad Institute Genomics Platform"/>
            <consortium name="The Broad Institute Genome Sequencing Center for Infectious Disease"/>
            <person name="Wu L."/>
            <person name="Ma J."/>
        </authorList>
    </citation>
    <scope>NUCLEOTIDE SEQUENCE [LARGE SCALE GENOMIC DNA]</scope>
    <source>
        <strain evidence="6">JCM 18015</strain>
    </source>
</reference>
<feature type="domain" description="OmpA-like" evidence="4">
    <location>
        <begin position="455"/>
        <end position="575"/>
    </location>
</feature>
<feature type="compositionally biased region" description="Acidic residues" evidence="2">
    <location>
        <begin position="163"/>
        <end position="173"/>
    </location>
</feature>
<evidence type="ECO:0000313" key="5">
    <source>
        <dbReference type="EMBL" id="GAA5078924.1"/>
    </source>
</evidence>
<dbReference type="PANTHER" id="PTHR30329:SF21">
    <property type="entry name" value="LIPOPROTEIN YIAD-RELATED"/>
    <property type="match status" value="1"/>
</dbReference>
<keyword evidence="6" id="KW-1185">Reference proteome</keyword>
<organism evidence="5 6">
    <name type="scientific">[Roseibacterium] beibuensis</name>
    <dbReference type="NCBI Taxonomy" id="1193142"/>
    <lineage>
        <taxon>Bacteria</taxon>
        <taxon>Pseudomonadati</taxon>
        <taxon>Pseudomonadota</taxon>
        <taxon>Alphaproteobacteria</taxon>
        <taxon>Rhodobacterales</taxon>
        <taxon>Roseobacteraceae</taxon>
        <taxon>Roseicyclus</taxon>
    </lineage>
</organism>
<name>A0ABP9LLH5_9RHOB</name>
<evidence type="ECO:0000256" key="2">
    <source>
        <dbReference type="SAM" id="MobiDB-lite"/>
    </source>
</evidence>
<dbReference type="SUPFAM" id="SSF103088">
    <property type="entry name" value="OmpA-like"/>
    <property type="match status" value="1"/>
</dbReference>
<dbReference type="EMBL" id="BAABHW010000005">
    <property type="protein sequence ID" value="GAA5078924.1"/>
    <property type="molecule type" value="Genomic_DNA"/>
</dbReference>
<feature type="compositionally biased region" description="Acidic residues" evidence="2">
    <location>
        <begin position="239"/>
        <end position="252"/>
    </location>
</feature>
<feature type="compositionally biased region" description="Low complexity" evidence="2">
    <location>
        <begin position="77"/>
        <end position="114"/>
    </location>
</feature>
<feature type="signal peptide" evidence="3">
    <location>
        <begin position="1"/>
        <end position="27"/>
    </location>
</feature>
<dbReference type="PROSITE" id="PS51123">
    <property type="entry name" value="OMPA_2"/>
    <property type="match status" value="1"/>
</dbReference>
<dbReference type="PANTHER" id="PTHR30329">
    <property type="entry name" value="STATOR ELEMENT OF FLAGELLAR MOTOR COMPLEX"/>
    <property type="match status" value="1"/>
</dbReference>
<dbReference type="CDD" id="cd07185">
    <property type="entry name" value="OmpA_C-like"/>
    <property type="match status" value="1"/>
</dbReference>
<feature type="compositionally biased region" description="Low complexity" evidence="2">
    <location>
        <begin position="174"/>
        <end position="185"/>
    </location>
</feature>
<feature type="region of interest" description="Disordered" evidence="2">
    <location>
        <begin position="77"/>
        <end position="285"/>
    </location>
</feature>
<keyword evidence="1" id="KW-0472">Membrane</keyword>
<dbReference type="Proteomes" id="UP001499910">
    <property type="component" value="Unassembled WGS sequence"/>
</dbReference>
<sequence>MRRNLTTTTALVASLALALPVPSPLVAQDAAPIECPPGLSPEECAAQAEQGVLNGAAEVLDDAGEAMEEGAEAVGGAVDSAGEVVEEVLPAPEAPATEAAPEPAAPEAESAAPEDSGVPEPRPAERPNERAEQPAETPPSEEIVDEGAPAPQTGDAPVRSPEEMQEALTEEGAAEPGTAPADTAPVETVDPAPDAEGASEPEADVVVEVEEETPGLPETNLAAEEAATGEAEDTMAGGEDAEVVEETTETVTEDTARRSDEDFTEAEAGAPAGDRAAGTARNRDDDGPGFLEGALLGAAGALVIGSLLNGNREVVSTAPDRVVVQDPDGNLQVLRDDDAILRQPGAEVTTRNYADGSSRTEVLQPDGSTVITIRNAEARVVRRLVVSPDGRETVLFDDTVAVAPVDVSTLPEPDRAAAPRIEPGNEDALRAALMEQAAIDRGFSLNQVRQIERVRYLAPAVQVENITFETGSAAIQPGQAEALFDLGQLMTGLIDENPGEVFLIEGHTDAVGSAVSNLTLSDRRAESVARALTEYFGVSPANMVLQGYGESDLRVSTAEAERANRRVVVRRITPLLQVAHAD</sequence>